<feature type="compositionally biased region" description="Basic and acidic residues" evidence="1">
    <location>
        <begin position="126"/>
        <end position="137"/>
    </location>
</feature>
<comment type="caution">
    <text evidence="2">The sequence shown here is derived from an EMBL/GenBank/DDBJ whole genome shotgun (WGS) entry which is preliminary data.</text>
</comment>
<proteinExistence type="predicted"/>
<accession>A0ABP9P4I2</accession>
<feature type="compositionally biased region" description="Basic and acidic residues" evidence="1">
    <location>
        <begin position="80"/>
        <end position="92"/>
    </location>
</feature>
<protein>
    <recommendedName>
        <fullName evidence="4">Secreted protein</fullName>
    </recommendedName>
</protein>
<gene>
    <name evidence="2" type="ORF">GCM10023320_76150</name>
</gene>
<dbReference type="RefSeq" id="WP_345612213.1">
    <property type="nucleotide sequence ID" value="NZ_BAABJO010000045.1"/>
</dbReference>
<feature type="compositionally biased region" description="Basic and acidic residues" evidence="1">
    <location>
        <begin position="60"/>
        <end position="73"/>
    </location>
</feature>
<organism evidence="2 3">
    <name type="scientific">Pseudonocardia adelaidensis</name>
    <dbReference type="NCBI Taxonomy" id="648754"/>
    <lineage>
        <taxon>Bacteria</taxon>
        <taxon>Bacillati</taxon>
        <taxon>Actinomycetota</taxon>
        <taxon>Actinomycetes</taxon>
        <taxon>Pseudonocardiales</taxon>
        <taxon>Pseudonocardiaceae</taxon>
        <taxon>Pseudonocardia</taxon>
    </lineage>
</organism>
<reference evidence="3" key="1">
    <citation type="journal article" date="2019" name="Int. J. Syst. Evol. Microbiol.">
        <title>The Global Catalogue of Microorganisms (GCM) 10K type strain sequencing project: providing services to taxonomists for standard genome sequencing and annotation.</title>
        <authorList>
            <consortium name="The Broad Institute Genomics Platform"/>
            <consortium name="The Broad Institute Genome Sequencing Center for Infectious Disease"/>
            <person name="Wu L."/>
            <person name="Ma J."/>
        </authorList>
    </citation>
    <scope>NUCLEOTIDE SEQUENCE [LARGE SCALE GENOMIC DNA]</scope>
    <source>
        <strain evidence="3">JCM 18302</strain>
    </source>
</reference>
<dbReference type="Proteomes" id="UP001500804">
    <property type="component" value="Unassembled WGS sequence"/>
</dbReference>
<evidence type="ECO:0008006" key="4">
    <source>
        <dbReference type="Google" id="ProtNLM"/>
    </source>
</evidence>
<keyword evidence="3" id="KW-1185">Reference proteome</keyword>
<sequence>MRKPGGWPAGGAGGVGKRSIAVAVLVAAGLSVATAGAASAGEPDDEREPLIVTCENGELVTREPTDEERERLRTLPAPPERPRVEEGRRQRVEPGGGDARVLPEGGVIRVAPAEPAGPPPVTCDADGPREPRLERVEPAVPAPPR</sequence>
<feature type="region of interest" description="Disordered" evidence="1">
    <location>
        <begin position="57"/>
        <end position="145"/>
    </location>
</feature>
<name>A0ABP9P4I2_9PSEU</name>
<evidence type="ECO:0000313" key="2">
    <source>
        <dbReference type="EMBL" id="GAA5139710.1"/>
    </source>
</evidence>
<evidence type="ECO:0000313" key="3">
    <source>
        <dbReference type="Proteomes" id="UP001500804"/>
    </source>
</evidence>
<dbReference type="EMBL" id="BAABJO010000045">
    <property type="protein sequence ID" value="GAA5139710.1"/>
    <property type="molecule type" value="Genomic_DNA"/>
</dbReference>
<evidence type="ECO:0000256" key="1">
    <source>
        <dbReference type="SAM" id="MobiDB-lite"/>
    </source>
</evidence>